<feature type="signal peptide" evidence="2">
    <location>
        <begin position="1"/>
        <end position="23"/>
    </location>
</feature>
<feature type="compositionally biased region" description="Polar residues" evidence="1">
    <location>
        <begin position="57"/>
        <end position="72"/>
    </location>
</feature>
<feature type="region of interest" description="Disordered" evidence="1">
    <location>
        <begin position="192"/>
        <end position="221"/>
    </location>
</feature>
<feature type="compositionally biased region" description="Low complexity" evidence="1">
    <location>
        <begin position="192"/>
        <end position="204"/>
    </location>
</feature>
<feature type="compositionally biased region" description="Basic residues" evidence="1">
    <location>
        <begin position="210"/>
        <end position="221"/>
    </location>
</feature>
<dbReference type="AlphaFoldDB" id="A0A6B0V440"/>
<accession>A0A6B0V440</accession>
<keyword evidence="2" id="KW-0732">Signal</keyword>
<evidence type="ECO:0000256" key="1">
    <source>
        <dbReference type="SAM" id="MobiDB-lite"/>
    </source>
</evidence>
<proteinExistence type="predicted"/>
<sequence>MVQMTVDVHLLVHLWCLYPNASAINSTHDRRKPTDLKEGLLQGMTLSFTWPPYEVSGTTCQGQSHPPHSPRSSGDVHTDVVPCGDEEVPRGVELKGDNDLLLYREGAAATRRPLQVREQCVGKEHNARATESKALLQFVLVELLQRVQAVTEHTLPSHHHNSVLGEHALSSLSAPRHSRHYVPYLRQSVHKSVVSQSGSQSAGDSEGRLGKRQKRQTGKIS</sequence>
<name>A0A6B0V440_IXORI</name>
<feature type="chain" id="PRO_5025365511" evidence="2">
    <location>
        <begin position="24"/>
        <end position="221"/>
    </location>
</feature>
<feature type="region of interest" description="Disordered" evidence="1">
    <location>
        <begin position="57"/>
        <end position="78"/>
    </location>
</feature>
<dbReference type="EMBL" id="GIFC01014503">
    <property type="protein sequence ID" value="MXU96586.1"/>
    <property type="molecule type" value="Transcribed_RNA"/>
</dbReference>
<evidence type="ECO:0000256" key="2">
    <source>
        <dbReference type="SAM" id="SignalP"/>
    </source>
</evidence>
<reference evidence="3" key="1">
    <citation type="submission" date="2019-12" db="EMBL/GenBank/DDBJ databases">
        <title>An insight into the sialome of adult female Ixodes ricinus ticks feeding for 6 days.</title>
        <authorList>
            <person name="Perner J."/>
            <person name="Ribeiro J.M.C."/>
        </authorList>
    </citation>
    <scope>NUCLEOTIDE SEQUENCE</scope>
    <source>
        <strain evidence="3">Semi-engorged</strain>
        <tissue evidence="3">Salivary glands</tissue>
    </source>
</reference>
<evidence type="ECO:0000313" key="3">
    <source>
        <dbReference type="EMBL" id="MXU96586.1"/>
    </source>
</evidence>
<protein>
    <submittedName>
        <fullName evidence="3">Putative secreted protein</fullName>
    </submittedName>
</protein>
<organism evidence="3">
    <name type="scientific">Ixodes ricinus</name>
    <name type="common">Common tick</name>
    <name type="synonym">Acarus ricinus</name>
    <dbReference type="NCBI Taxonomy" id="34613"/>
    <lineage>
        <taxon>Eukaryota</taxon>
        <taxon>Metazoa</taxon>
        <taxon>Ecdysozoa</taxon>
        <taxon>Arthropoda</taxon>
        <taxon>Chelicerata</taxon>
        <taxon>Arachnida</taxon>
        <taxon>Acari</taxon>
        <taxon>Parasitiformes</taxon>
        <taxon>Ixodida</taxon>
        <taxon>Ixodoidea</taxon>
        <taxon>Ixodidae</taxon>
        <taxon>Ixodinae</taxon>
        <taxon>Ixodes</taxon>
    </lineage>
</organism>